<keyword evidence="3" id="KW-0663">Pyridoxal phosphate</keyword>
<keyword evidence="8" id="KW-1185">Reference proteome</keyword>
<dbReference type="PANTHER" id="PTHR43525:SF2">
    <property type="entry name" value="CYSTATHIONINE BETA-LYASE-RELATED"/>
    <property type="match status" value="1"/>
</dbReference>
<dbReference type="RefSeq" id="WP_345642904.1">
    <property type="nucleotide sequence ID" value="NZ_BAABEP010000006.1"/>
</dbReference>
<dbReference type="InterPro" id="IPR015421">
    <property type="entry name" value="PyrdxlP-dep_Trfase_major"/>
</dbReference>
<evidence type="ECO:0000259" key="6">
    <source>
        <dbReference type="Pfam" id="PF00155"/>
    </source>
</evidence>
<evidence type="ECO:0000313" key="7">
    <source>
        <dbReference type="EMBL" id="GAA3718554.1"/>
    </source>
</evidence>
<proteinExistence type="inferred from homology"/>
<keyword evidence="7" id="KW-0808">Transferase</keyword>
<dbReference type="InterPro" id="IPR015424">
    <property type="entry name" value="PyrdxlP-dep_Trfase"/>
</dbReference>
<dbReference type="Gene3D" id="3.40.640.10">
    <property type="entry name" value="Type I PLP-dependent aspartate aminotransferase-like (Major domain)"/>
    <property type="match status" value="1"/>
</dbReference>
<comment type="caution">
    <text evidence="7">The sequence shown here is derived from an EMBL/GenBank/DDBJ whole genome shotgun (WGS) entry which is preliminary data.</text>
</comment>
<dbReference type="InterPro" id="IPR015422">
    <property type="entry name" value="PyrdxlP-dep_Trfase_small"/>
</dbReference>
<evidence type="ECO:0000256" key="4">
    <source>
        <dbReference type="ARBA" id="ARBA00023239"/>
    </source>
</evidence>
<evidence type="ECO:0000256" key="5">
    <source>
        <dbReference type="ARBA" id="ARBA00037974"/>
    </source>
</evidence>
<comment type="similarity">
    <text evidence="5">Belongs to the class-II pyridoxal-phosphate-dependent aminotransferase family. MalY/PatB cystathionine beta-lyase subfamily.</text>
</comment>
<dbReference type="Pfam" id="PF00155">
    <property type="entry name" value="Aminotran_1_2"/>
    <property type="match status" value="1"/>
</dbReference>
<evidence type="ECO:0000256" key="2">
    <source>
        <dbReference type="ARBA" id="ARBA00012224"/>
    </source>
</evidence>
<organism evidence="7 8">
    <name type="scientific">Streptomyces tremellae</name>
    <dbReference type="NCBI Taxonomy" id="1124239"/>
    <lineage>
        <taxon>Bacteria</taxon>
        <taxon>Bacillati</taxon>
        <taxon>Actinomycetota</taxon>
        <taxon>Actinomycetes</taxon>
        <taxon>Kitasatosporales</taxon>
        <taxon>Streptomycetaceae</taxon>
        <taxon>Streptomyces</taxon>
    </lineage>
</organism>
<dbReference type="Gene3D" id="3.90.1150.10">
    <property type="entry name" value="Aspartate Aminotransferase, domain 1"/>
    <property type="match status" value="1"/>
</dbReference>
<dbReference type="EC" id="4.4.1.13" evidence="2"/>
<gene>
    <name evidence="7" type="ORF">GCM10023082_15100</name>
</gene>
<dbReference type="PANTHER" id="PTHR43525">
    <property type="entry name" value="PROTEIN MALY"/>
    <property type="match status" value="1"/>
</dbReference>
<name>A0ABP7EIB3_9ACTN</name>
<evidence type="ECO:0000256" key="3">
    <source>
        <dbReference type="ARBA" id="ARBA00022898"/>
    </source>
</evidence>
<dbReference type="GO" id="GO:0008483">
    <property type="term" value="F:transaminase activity"/>
    <property type="evidence" value="ECO:0007669"/>
    <property type="project" value="UniProtKB-KW"/>
</dbReference>
<dbReference type="InterPro" id="IPR004839">
    <property type="entry name" value="Aminotransferase_I/II_large"/>
</dbReference>
<comment type="cofactor">
    <cofactor evidence="1">
        <name>pyridoxal 5'-phosphate</name>
        <dbReference type="ChEBI" id="CHEBI:597326"/>
    </cofactor>
</comment>
<protein>
    <recommendedName>
        <fullName evidence="2">cysteine-S-conjugate beta-lyase</fullName>
        <ecNumber evidence="2">4.4.1.13</ecNumber>
    </recommendedName>
</protein>
<reference evidence="8" key="1">
    <citation type="journal article" date="2019" name="Int. J. Syst. Evol. Microbiol.">
        <title>The Global Catalogue of Microorganisms (GCM) 10K type strain sequencing project: providing services to taxonomists for standard genome sequencing and annotation.</title>
        <authorList>
            <consortium name="The Broad Institute Genomics Platform"/>
            <consortium name="The Broad Institute Genome Sequencing Center for Infectious Disease"/>
            <person name="Wu L."/>
            <person name="Ma J."/>
        </authorList>
    </citation>
    <scope>NUCLEOTIDE SEQUENCE [LARGE SCALE GENOMIC DNA]</scope>
    <source>
        <strain evidence="8">JCM 30846</strain>
    </source>
</reference>
<evidence type="ECO:0000313" key="8">
    <source>
        <dbReference type="Proteomes" id="UP001499884"/>
    </source>
</evidence>
<dbReference type="CDD" id="cd00609">
    <property type="entry name" value="AAT_like"/>
    <property type="match status" value="1"/>
</dbReference>
<dbReference type="Proteomes" id="UP001499884">
    <property type="component" value="Unassembled WGS sequence"/>
</dbReference>
<evidence type="ECO:0000256" key="1">
    <source>
        <dbReference type="ARBA" id="ARBA00001933"/>
    </source>
</evidence>
<feature type="domain" description="Aminotransferase class I/classII large" evidence="6">
    <location>
        <begin position="33"/>
        <end position="383"/>
    </location>
</feature>
<keyword evidence="4" id="KW-0456">Lyase</keyword>
<keyword evidence="7" id="KW-0032">Aminotransferase</keyword>
<accession>A0ABP7EIB3</accession>
<sequence>MPYASAPFDFDAVDLAAVRRRHHTKWEGAGDGVLALSVAETDFAPAPPVAAALGRALADGDLGYAPPGALGLPAAFAAFAGRHWGWHPDPAAAVPVPEVMVGVVEALRVLTAPGDGVVVETPAYGPYFRVLRETGRTLVPVPLLRTEDGWRRDTEGLRRAFAGGARAMLLCNPHNPTGFLADRAALTAVAGLAAEHGVAVLADEIWAPLVLDGAPGFVPYATLPQGDGARTVVLTSASKAYNVPGLKCALLLPVTEAAAAALRGLPELVSHRISLLGVLAGEAAFAEGDAWLAGLRAYLGEGRDLLTRSLAEHAPAIGYTPQAATYLAWLDLRGLPGGAPTAAEVERRTGVRLSDGEEYGAPGWARLNFGTSTAVLEEAVRRLHAL</sequence>
<dbReference type="InterPro" id="IPR051798">
    <property type="entry name" value="Class-II_PLP-Dep_Aminotrans"/>
</dbReference>
<dbReference type="EMBL" id="BAABEP010000006">
    <property type="protein sequence ID" value="GAA3718554.1"/>
    <property type="molecule type" value="Genomic_DNA"/>
</dbReference>
<dbReference type="SUPFAM" id="SSF53383">
    <property type="entry name" value="PLP-dependent transferases"/>
    <property type="match status" value="1"/>
</dbReference>